<evidence type="ECO:0000313" key="2">
    <source>
        <dbReference type="Proteomes" id="UP000077066"/>
    </source>
</evidence>
<dbReference type="OrthoDB" id="358600at2157"/>
<reference evidence="1 2" key="1">
    <citation type="submission" date="2016-04" db="EMBL/GenBank/DDBJ databases">
        <title>Genome sequence of Methanobrevibacter filiformis DSM 11501.</title>
        <authorList>
            <person name="Poehlein A."/>
            <person name="Seedorf H."/>
            <person name="Daniel R."/>
        </authorList>
    </citation>
    <scope>NUCLEOTIDE SEQUENCE [LARGE SCALE GENOMIC DNA]</scope>
    <source>
        <strain evidence="1 2">DSM 11501</strain>
    </source>
</reference>
<comment type="caution">
    <text evidence="1">The sequence shown here is derived from an EMBL/GenBank/DDBJ whole genome shotgun (WGS) entry which is preliminary data.</text>
</comment>
<dbReference type="RefSeq" id="WP_066971728.1">
    <property type="nucleotide sequence ID" value="NZ_LWMT01000122.1"/>
</dbReference>
<dbReference type="Proteomes" id="UP000077066">
    <property type="component" value="Unassembled WGS sequence"/>
</dbReference>
<name>A0A166CUN7_9EURY</name>
<dbReference type="STRING" id="55758.MBFIL_07890"/>
<accession>A0A166CUN7</accession>
<sequence>MTVGENGVDFLVENYDKIIPIEVGLGKKDKKQISKAINRYKSPYGIVISNTTSKIEKIDNIIYIPLTSFS</sequence>
<dbReference type="AlphaFoldDB" id="A0A166CUN7"/>
<dbReference type="PATRIC" id="fig|55758.3.peg.883"/>
<evidence type="ECO:0008006" key="3">
    <source>
        <dbReference type="Google" id="ProtNLM"/>
    </source>
</evidence>
<protein>
    <recommendedName>
        <fullName evidence="3">DUF4143 domain-containing protein</fullName>
    </recommendedName>
</protein>
<organism evidence="1 2">
    <name type="scientific">Methanobrevibacter filiformis</name>
    <dbReference type="NCBI Taxonomy" id="55758"/>
    <lineage>
        <taxon>Archaea</taxon>
        <taxon>Methanobacteriati</taxon>
        <taxon>Methanobacteriota</taxon>
        <taxon>Methanomada group</taxon>
        <taxon>Methanobacteria</taxon>
        <taxon>Methanobacteriales</taxon>
        <taxon>Methanobacteriaceae</taxon>
        <taxon>Methanobrevibacter</taxon>
    </lineage>
</organism>
<proteinExistence type="predicted"/>
<dbReference type="EMBL" id="LWMT01000122">
    <property type="protein sequence ID" value="KZX14884.1"/>
    <property type="molecule type" value="Genomic_DNA"/>
</dbReference>
<keyword evidence="2" id="KW-1185">Reference proteome</keyword>
<evidence type="ECO:0000313" key="1">
    <source>
        <dbReference type="EMBL" id="KZX14884.1"/>
    </source>
</evidence>
<gene>
    <name evidence="1" type="ORF">MBFIL_07890</name>
</gene>